<gene>
    <name evidence="6" type="ORF">DEM27_07110</name>
</gene>
<feature type="transmembrane region" description="Helical" evidence="4">
    <location>
        <begin position="172"/>
        <end position="195"/>
    </location>
</feature>
<dbReference type="InterPro" id="IPR020846">
    <property type="entry name" value="MFS_dom"/>
</dbReference>
<keyword evidence="3 4" id="KW-0472">Membrane</keyword>
<proteinExistence type="predicted"/>
<comment type="caution">
    <text evidence="6">The sequence shown here is derived from an EMBL/GenBank/DDBJ whole genome shotgun (WGS) entry which is preliminary data.</text>
</comment>
<keyword evidence="7" id="KW-1185">Reference proteome</keyword>
<dbReference type="Pfam" id="PF07690">
    <property type="entry name" value="MFS_1"/>
    <property type="match status" value="1"/>
</dbReference>
<feature type="transmembrane region" description="Helical" evidence="4">
    <location>
        <begin position="303"/>
        <end position="325"/>
    </location>
</feature>
<name>A0A2U2DVP3_9HYPH</name>
<dbReference type="EMBL" id="QFBC01000002">
    <property type="protein sequence ID" value="PWE57393.1"/>
    <property type="molecule type" value="Genomic_DNA"/>
</dbReference>
<dbReference type="InterPro" id="IPR036259">
    <property type="entry name" value="MFS_trans_sf"/>
</dbReference>
<dbReference type="Proteomes" id="UP000245252">
    <property type="component" value="Unassembled WGS sequence"/>
</dbReference>
<sequence>MSVTIGGAQAADGFSPDWPAILAVILSVTAFSVAQGLTYPLISLLLESRHVPSSINGLNAGTFAIGQAVATLLIGRLGAFIRGDRLIIFSLFGCAACLLTFAWSGSIPVWFLARFLLGIFVSLVFILSEAWLSAACPDHLRGRISGLYGAGMCAGFAAGPLFIPIFGGANGLAFYALAGYLAFVAVSTLVICRFARTQPEQAPPGGILRFFSAAPLLILMVFAFGFGDITAISGMPVYFTRTGHSEAFAAFSVSILALPTAVAQPFVGMLLDKVSRYKVAVGACLAAALSYLVIPVVESETLILVVFGVLGAASFALYTCALTLLGAGFSGGLLIAGSAAFALAYAAGSGLGSVSSGFVMEALSPHAMPLGTGAALLLFTVLLTRRA</sequence>
<evidence type="ECO:0000256" key="2">
    <source>
        <dbReference type="ARBA" id="ARBA00022989"/>
    </source>
</evidence>
<feature type="transmembrane region" description="Helical" evidence="4">
    <location>
        <begin position="54"/>
        <end position="74"/>
    </location>
</feature>
<evidence type="ECO:0000259" key="5">
    <source>
        <dbReference type="PROSITE" id="PS50850"/>
    </source>
</evidence>
<protein>
    <submittedName>
        <fullName evidence="6">MFS transporter</fullName>
    </submittedName>
</protein>
<evidence type="ECO:0000313" key="7">
    <source>
        <dbReference type="Proteomes" id="UP000245252"/>
    </source>
</evidence>
<feature type="domain" description="Major facilitator superfamily (MFS) profile" evidence="5">
    <location>
        <begin position="20"/>
        <end position="387"/>
    </location>
</feature>
<dbReference type="PROSITE" id="PS50850">
    <property type="entry name" value="MFS"/>
    <property type="match status" value="1"/>
</dbReference>
<dbReference type="RefSeq" id="WP_109457498.1">
    <property type="nucleotide sequence ID" value="NZ_QFBC01000002.1"/>
</dbReference>
<dbReference type="GO" id="GO:0022857">
    <property type="term" value="F:transmembrane transporter activity"/>
    <property type="evidence" value="ECO:0007669"/>
    <property type="project" value="InterPro"/>
</dbReference>
<feature type="transmembrane region" description="Helical" evidence="4">
    <location>
        <begin position="20"/>
        <end position="42"/>
    </location>
</feature>
<evidence type="ECO:0000256" key="1">
    <source>
        <dbReference type="ARBA" id="ARBA00022692"/>
    </source>
</evidence>
<dbReference type="PANTHER" id="PTHR23521:SF3">
    <property type="entry name" value="MFS TRANSPORTER"/>
    <property type="match status" value="1"/>
</dbReference>
<organism evidence="6 7">
    <name type="scientific">Metarhizobium album</name>
    <dbReference type="NCBI Taxonomy" id="2182425"/>
    <lineage>
        <taxon>Bacteria</taxon>
        <taxon>Pseudomonadati</taxon>
        <taxon>Pseudomonadota</taxon>
        <taxon>Alphaproteobacteria</taxon>
        <taxon>Hyphomicrobiales</taxon>
        <taxon>Rhizobiaceae</taxon>
        <taxon>Metarhizobium</taxon>
    </lineage>
</organism>
<feature type="transmembrane region" description="Helical" evidence="4">
    <location>
        <begin position="332"/>
        <end position="354"/>
    </location>
</feature>
<dbReference type="PANTHER" id="PTHR23521">
    <property type="entry name" value="TRANSPORTER MFS SUPERFAMILY"/>
    <property type="match status" value="1"/>
</dbReference>
<feature type="transmembrane region" description="Helical" evidence="4">
    <location>
        <begin position="366"/>
        <end position="384"/>
    </location>
</feature>
<feature type="transmembrane region" description="Helical" evidence="4">
    <location>
        <begin position="111"/>
        <end position="132"/>
    </location>
</feature>
<dbReference type="InterPro" id="IPR011701">
    <property type="entry name" value="MFS"/>
</dbReference>
<feature type="transmembrane region" description="Helical" evidence="4">
    <location>
        <begin position="86"/>
        <end position="105"/>
    </location>
</feature>
<reference evidence="6 7" key="1">
    <citation type="submission" date="2018-05" db="EMBL/GenBank/DDBJ databases">
        <title>The draft genome of strain NS-104.</title>
        <authorList>
            <person name="Hang P."/>
            <person name="Jiang J."/>
        </authorList>
    </citation>
    <scope>NUCLEOTIDE SEQUENCE [LARGE SCALE GENOMIC DNA]</scope>
    <source>
        <strain evidence="6 7">NS-104</strain>
    </source>
</reference>
<dbReference type="Gene3D" id="1.20.1250.20">
    <property type="entry name" value="MFS general substrate transporter like domains"/>
    <property type="match status" value="2"/>
</dbReference>
<dbReference type="GO" id="GO:0005886">
    <property type="term" value="C:plasma membrane"/>
    <property type="evidence" value="ECO:0007669"/>
    <property type="project" value="TreeGrafter"/>
</dbReference>
<evidence type="ECO:0000313" key="6">
    <source>
        <dbReference type="EMBL" id="PWE57393.1"/>
    </source>
</evidence>
<feature type="transmembrane region" description="Helical" evidence="4">
    <location>
        <begin position="144"/>
        <end position="166"/>
    </location>
</feature>
<dbReference type="AlphaFoldDB" id="A0A2U2DVP3"/>
<evidence type="ECO:0000256" key="4">
    <source>
        <dbReference type="SAM" id="Phobius"/>
    </source>
</evidence>
<feature type="transmembrane region" description="Helical" evidence="4">
    <location>
        <begin position="207"/>
        <end position="227"/>
    </location>
</feature>
<keyword evidence="1 4" id="KW-0812">Transmembrane</keyword>
<accession>A0A2U2DVP3</accession>
<evidence type="ECO:0000256" key="3">
    <source>
        <dbReference type="ARBA" id="ARBA00023136"/>
    </source>
</evidence>
<dbReference type="OrthoDB" id="9797524at2"/>
<feature type="transmembrane region" description="Helical" evidence="4">
    <location>
        <begin position="279"/>
        <end position="297"/>
    </location>
</feature>
<keyword evidence="2 4" id="KW-1133">Transmembrane helix</keyword>
<feature type="transmembrane region" description="Helical" evidence="4">
    <location>
        <begin position="247"/>
        <end position="267"/>
    </location>
</feature>
<dbReference type="SUPFAM" id="SSF103473">
    <property type="entry name" value="MFS general substrate transporter"/>
    <property type="match status" value="1"/>
</dbReference>